<sequence length="136" mass="14642">MQNLSISCALVCLIILGSSALVGLFGVVKHQISAVLVTGVMYLLAGTFALFTLTIIHFKRRSECQGRGNAEEGALGTGNERLRNQLRNHYLPAREVAGGWSLELGWAALALCTAASALWILLARVMRYSPLTTILA</sequence>
<organism evidence="1 2">
    <name type="scientific">Rhodnius prolixus</name>
    <name type="common">Triatomid bug</name>
    <dbReference type="NCBI Taxonomy" id="13249"/>
    <lineage>
        <taxon>Eukaryota</taxon>
        <taxon>Metazoa</taxon>
        <taxon>Ecdysozoa</taxon>
        <taxon>Arthropoda</taxon>
        <taxon>Hexapoda</taxon>
        <taxon>Insecta</taxon>
        <taxon>Pterygota</taxon>
        <taxon>Neoptera</taxon>
        <taxon>Paraneoptera</taxon>
        <taxon>Hemiptera</taxon>
        <taxon>Heteroptera</taxon>
        <taxon>Panheteroptera</taxon>
        <taxon>Cimicomorpha</taxon>
        <taxon>Reduviidae</taxon>
        <taxon>Triatominae</taxon>
        <taxon>Rhodnius</taxon>
    </lineage>
</organism>
<proteinExistence type="predicted"/>
<dbReference type="HOGENOM" id="CLU_136399_0_0_1"/>
<evidence type="ECO:0000313" key="2">
    <source>
        <dbReference type="Proteomes" id="UP000015103"/>
    </source>
</evidence>
<dbReference type="EnsemblMetazoa" id="RPRC001855-RA">
    <property type="protein sequence ID" value="RPRC001855-PA"/>
    <property type="gene ID" value="RPRC001855"/>
</dbReference>
<dbReference type="eggNOG" id="ENOG502RXM2">
    <property type="taxonomic scope" value="Eukaryota"/>
</dbReference>
<dbReference type="OMA" id="DACTEYL"/>
<dbReference type="Proteomes" id="UP000015103">
    <property type="component" value="Unassembled WGS sequence"/>
</dbReference>
<dbReference type="Gene3D" id="1.20.140.150">
    <property type="match status" value="1"/>
</dbReference>
<name>T1HCU0_RHOPR</name>
<dbReference type="EMBL" id="ACPB03000176">
    <property type="status" value="NOT_ANNOTATED_CDS"/>
    <property type="molecule type" value="Genomic_DNA"/>
</dbReference>
<dbReference type="VEuPathDB" id="VectorBase:RPRC001855"/>
<dbReference type="AlphaFoldDB" id="T1HCU0"/>
<keyword evidence="2" id="KW-1185">Reference proteome</keyword>
<dbReference type="InParanoid" id="T1HCU0"/>
<evidence type="ECO:0000313" key="1">
    <source>
        <dbReference type="EnsemblMetazoa" id="RPRC001855-PA"/>
    </source>
</evidence>
<protein>
    <submittedName>
        <fullName evidence="1">Uncharacterized protein</fullName>
    </submittedName>
</protein>
<reference evidence="1" key="1">
    <citation type="submission" date="2015-05" db="UniProtKB">
        <authorList>
            <consortium name="EnsemblMetazoa"/>
        </authorList>
    </citation>
    <scope>IDENTIFICATION</scope>
</reference>
<accession>T1HCU0</accession>